<reference evidence="2 3" key="1">
    <citation type="submission" date="2018-09" db="EMBL/GenBank/DDBJ databases">
        <title>whole genome sequence of T. equiperdum IVM-t1 strain.</title>
        <authorList>
            <person name="Suganuma K."/>
        </authorList>
    </citation>
    <scope>NUCLEOTIDE SEQUENCE [LARGE SCALE GENOMIC DNA]</scope>
    <source>
        <strain evidence="2 3">IVM-t1</strain>
    </source>
</reference>
<organism evidence="2 3">
    <name type="scientific">Trypanosoma brucei equiperdum</name>
    <dbReference type="NCBI Taxonomy" id="630700"/>
    <lineage>
        <taxon>Eukaryota</taxon>
        <taxon>Discoba</taxon>
        <taxon>Euglenozoa</taxon>
        <taxon>Kinetoplastea</taxon>
        <taxon>Metakinetoplastina</taxon>
        <taxon>Trypanosomatida</taxon>
        <taxon>Trypanosomatidae</taxon>
        <taxon>Trypanosoma</taxon>
    </lineage>
</organism>
<accession>A0A3L6L6N4</accession>
<sequence length="446" mass="47534">MTNEPSEAATAPTPADLRHISPSPPRVRPQSSADMTSQLSFPCAYAARVYHVCTENSFCHPQPPDDVKLPMRPHSSGATYLGWIRNSLSGRLTANCYGQTNICSSKGCGINCGNQTIQRSSSSLPCTTATHPANSPAAFEEGNGDDVRDASAPVRRTNFSLARRLRLRGPLHYQRVVDVVRRLRVEGHLSNKECDESFNRLQHNGTNPCAVTNGIQDGRGVHHNILNCSEAGTSTMFSPGQTQRESNSLNHARNSNSEPTGGENTGNNQKTECTYNLPNCVTGVIDGDAEVLDATADSSVTSGASVVDIVVLSNADGGDTAVMKMTRDVVVVATDVGVGVGAGLSNDVTTANVEARRRISPSTASLEKERRGGDDVVDAVGTAVDRSAGSVKGHNFNCTEFLPFNVVEGELLRNRRALEQLVTIFEGTLHEIRSACVAEDDGDDVG</sequence>
<evidence type="ECO:0000256" key="1">
    <source>
        <dbReference type="SAM" id="MobiDB-lite"/>
    </source>
</evidence>
<evidence type="ECO:0000313" key="3">
    <source>
        <dbReference type="Proteomes" id="UP000266743"/>
    </source>
</evidence>
<dbReference type="AlphaFoldDB" id="A0A3L6L6N4"/>
<feature type="compositionally biased region" description="Polar residues" evidence="1">
    <location>
        <begin position="236"/>
        <end position="259"/>
    </location>
</feature>
<comment type="caution">
    <text evidence="2">The sequence shown here is derived from an EMBL/GenBank/DDBJ whole genome shotgun (WGS) entry which is preliminary data.</text>
</comment>
<protein>
    <submittedName>
        <fullName evidence="2">Uncharacterized protein</fullName>
    </submittedName>
</protein>
<name>A0A3L6L6N4_9TRYP</name>
<feature type="region of interest" description="Disordered" evidence="1">
    <location>
        <begin position="236"/>
        <end position="270"/>
    </location>
</feature>
<evidence type="ECO:0000313" key="2">
    <source>
        <dbReference type="EMBL" id="RHW70907.1"/>
    </source>
</evidence>
<proteinExistence type="predicted"/>
<dbReference type="EMBL" id="QSBY01000008">
    <property type="protein sequence ID" value="RHW70907.1"/>
    <property type="molecule type" value="Genomic_DNA"/>
</dbReference>
<feature type="region of interest" description="Disordered" evidence="1">
    <location>
        <begin position="1"/>
        <end position="33"/>
    </location>
</feature>
<dbReference type="Proteomes" id="UP000266743">
    <property type="component" value="Chromosome 8"/>
</dbReference>
<gene>
    <name evidence="2" type="ORF">DPX39_080054300</name>
</gene>